<proteinExistence type="predicted"/>
<keyword evidence="1" id="KW-0472">Membrane</keyword>
<dbReference type="AlphaFoldDB" id="A0AAQ4F5V3"/>
<accession>A0AAQ4F5V3</accession>
<keyword evidence="3" id="KW-1185">Reference proteome</keyword>
<protein>
    <submittedName>
        <fullName evidence="2">Uncharacterized protein</fullName>
    </submittedName>
</protein>
<keyword evidence="1" id="KW-1133">Transmembrane helix</keyword>
<evidence type="ECO:0000256" key="1">
    <source>
        <dbReference type="SAM" id="Phobius"/>
    </source>
</evidence>
<evidence type="ECO:0000313" key="3">
    <source>
        <dbReference type="Proteomes" id="UP001321473"/>
    </source>
</evidence>
<comment type="caution">
    <text evidence="2">The sequence shown here is derived from an EMBL/GenBank/DDBJ whole genome shotgun (WGS) entry which is preliminary data.</text>
</comment>
<sequence>MVSSWQTTAFYSSLALWTVAVLFVAPETQEARTGWKRSGGGAHDHILLSWRNVSITLFCAAIMWVGYRQLRLYMDEMADALAAGQTGLNPYNVHDAGMGMFASVRPNASAAPHAFLKLM</sequence>
<name>A0AAQ4F5V3_AMBAM</name>
<reference evidence="2 3" key="1">
    <citation type="journal article" date="2023" name="Arcadia Sci">
        <title>De novo assembly of a long-read Amblyomma americanum tick genome.</title>
        <authorList>
            <person name="Chou S."/>
            <person name="Poskanzer K.E."/>
            <person name="Rollins M."/>
            <person name="Thuy-Boun P.S."/>
        </authorList>
    </citation>
    <scope>NUCLEOTIDE SEQUENCE [LARGE SCALE GENOMIC DNA]</scope>
    <source>
        <strain evidence="2">F_SG_1</strain>
        <tissue evidence="2">Salivary glands</tissue>
    </source>
</reference>
<evidence type="ECO:0000313" key="2">
    <source>
        <dbReference type="EMBL" id="KAK8782102.1"/>
    </source>
</evidence>
<organism evidence="2 3">
    <name type="scientific">Amblyomma americanum</name>
    <name type="common">Lone star tick</name>
    <dbReference type="NCBI Taxonomy" id="6943"/>
    <lineage>
        <taxon>Eukaryota</taxon>
        <taxon>Metazoa</taxon>
        <taxon>Ecdysozoa</taxon>
        <taxon>Arthropoda</taxon>
        <taxon>Chelicerata</taxon>
        <taxon>Arachnida</taxon>
        <taxon>Acari</taxon>
        <taxon>Parasitiformes</taxon>
        <taxon>Ixodida</taxon>
        <taxon>Ixodoidea</taxon>
        <taxon>Ixodidae</taxon>
        <taxon>Amblyomminae</taxon>
        <taxon>Amblyomma</taxon>
    </lineage>
</organism>
<dbReference type="EMBL" id="JARKHS020007023">
    <property type="protein sequence ID" value="KAK8782102.1"/>
    <property type="molecule type" value="Genomic_DNA"/>
</dbReference>
<feature type="transmembrane region" description="Helical" evidence="1">
    <location>
        <begin position="46"/>
        <end position="67"/>
    </location>
</feature>
<dbReference type="Proteomes" id="UP001321473">
    <property type="component" value="Unassembled WGS sequence"/>
</dbReference>
<keyword evidence="1" id="KW-0812">Transmembrane</keyword>
<gene>
    <name evidence="2" type="ORF">V5799_016564</name>
</gene>